<reference evidence="3 4" key="1">
    <citation type="journal article" date="2018" name="PLoS Genet.">
        <title>Population sequencing reveals clonal diversity and ancestral inbreeding in the grapevine cultivar Chardonnay.</title>
        <authorList>
            <person name="Roach M.J."/>
            <person name="Johnson D.L."/>
            <person name="Bohlmann J."/>
            <person name="van Vuuren H.J."/>
            <person name="Jones S.J."/>
            <person name="Pretorius I.S."/>
            <person name="Schmidt S.A."/>
            <person name="Borneman A.R."/>
        </authorList>
    </citation>
    <scope>NUCLEOTIDE SEQUENCE [LARGE SCALE GENOMIC DNA]</scope>
    <source>
        <strain evidence="4">cv. Chardonnay</strain>
        <tissue evidence="3">Leaf</tissue>
    </source>
</reference>
<proteinExistence type="predicted"/>
<feature type="region of interest" description="Disordered" evidence="1">
    <location>
        <begin position="234"/>
        <end position="253"/>
    </location>
</feature>
<evidence type="ECO:0000256" key="1">
    <source>
        <dbReference type="SAM" id="MobiDB-lite"/>
    </source>
</evidence>
<evidence type="ECO:0000259" key="2">
    <source>
        <dbReference type="Pfam" id="PF13880"/>
    </source>
</evidence>
<comment type="caution">
    <text evidence="3">The sequence shown here is derived from an EMBL/GenBank/DDBJ whole genome shotgun (WGS) entry which is preliminary data.</text>
</comment>
<feature type="domain" description="N-acetyltransferase ESCO acetyl-transferase" evidence="2">
    <location>
        <begin position="292"/>
        <end position="322"/>
    </location>
</feature>
<dbReference type="AlphaFoldDB" id="A0A438J3Y2"/>
<dbReference type="PANTHER" id="PTHR45884">
    <property type="entry name" value="N-ACETYLTRANSFERASE ECO"/>
    <property type="match status" value="1"/>
</dbReference>
<evidence type="ECO:0000313" key="4">
    <source>
        <dbReference type="Proteomes" id="UP000288805"/>
    </source>
</evidence>
<dbReference type="EMBL" id="QGNW01000064">
    <property type="protein sequence ID" value="RVX03667.1"/>
    <property type="molecule type" value="Genomic_DNA"/>
</dbReference>
<protein>
    <submittedName>
        <fullName evidence="3">Protein chromosome transmission fidelity 7</fullName>
    </submittedName>
</protein>
<feature type="compositionally biased region" description="Basic and acidic residues" evidence="1">
    <location>
        <begin position="11"/>
        <end position="23"/>
    </location>
</feature>
<feature type="compositionally biased region" description="Basic and acidic residues" evidence="1">
    <location>
        <begin position="234"/>
        <end position="243"/>
    </location>
</feature>
<evidence type="ECO:0000313" key="3">
    <source>
        <dbReference type="EMBL" id="RVX03667.1"/>
    </source>
</evidence>
<name>A0A438J3Y2_VITVI</name>
<sequence length="426" mass="47590">MYFPPNILAPKESRRTEKCELEKSTTFSVQKGGRDARSGAVLRMQTKISSFFQPSSAPKSPPIFYDDDDGDNEPTPFSDKEEPPIFGGDDEMVSFWEKEPEVVITYKRRAPNPDRYDAVLLPLDFASFGCLWDEQVHKAFHKNFTHGIQFKGWRNERIIRMPSTGGGRIVLVLDGDPPAHKNKVHEVVKIMEVEFGGGWIFHKNCVSIHFLPKVAGCLVAEPIQKAYKILSSSADERSDDTSSKEAGPNSNKLQFGTVNFQREVVQRAPSVNSREALDGTPNGPIVCEKEAVPAICGIRAIWVTPSNRRKHIASQLLDAVRCLVLNFTEQLGIFLRLFDDKVTKGIIAEFNDFQMLAEALRMSVSHFFPSLESEAASKQRKSFCMGFVLKSSQLAFSQPTSAGMALASNYFGSVSFLVYRTNKSIC</sequence>
<gene>
    <name evidence="3" type="primary">CTF7_1</name>
    <name evidence="3" type="ORF">CK203_023089</name>
</gene>
<dbReference type="InterPro" id="IPR028009">
    <property type="entry name" value="ESCO_Acetyltransf_dom"/>
</dbReference>
<dbReference type="Proteomes" id="UP000288805">
    <property type="component" value="Unassembled WGS sequence"/>
</dbReference>
<accession>A0A438J3Y2</accession>
<dbReference type="PANTHER" id="PTHR45884:SF2">
    <property type="entry name" value="N-ACETYLTRANSFERASE ECO"/>
    <property type="match status" value="1"/>
</dbReference>
<organism evidence="3 4">
    <name type="scientific">Vitis vinifera</name>
    <name type="common">Grape</name>
    <dbReference type="NCBI Taxonomy" id="29760"/>
    <lineage>
        <taxon>Eukaryota</taxon>
        <taxon>Viridiplantae</taxon>
        <taxon>Streptophyta</taxon>
        <taxon>Embryophyta</taxon>
        <taxon>Tracheophyta</taxon>
        <taxon>Spermatophyta</taxon>
        <taxon>Magnoliopsida</taxon>
        <taxon>eudicotyledons</taxon>
        <taxon>Gunneridae</taxon>
        <taxon>Pentapetalae</taxon>
        <taxon>rosids</taxon>
        <taxon>Vitales</taxon>
        <taxon>Vitaceae</taxon>
        <taxon>Viteae</taxon>
        <taxon>Vitis</taxon>
    </lineage>
</organism>
<feature type="domain" description="N-acetyltransferase ESCO acetyl-transferase" evidence="2">
    <location>
        <begin position="380"/>
        <end position="419"/>
    </location>
</feature>
<feature type="region of interest" description="Disordered" evidence="1">
    <location>
        <begin position="52"/>
        <end position="84"/>
    </location>
</feature>
<dbReference type="Pfam" id="PF13880">
    <property type="entry name" value="Acetyltransf_13"/>
    <property type="match status" value="2"/>
</dbReference>
<feature type="region of interest" description="Disordered" evidence="1">
    <location>
        <begin position="1"/>
        <end position="38"/>
    </location>
</feature>